<dbReference type="Proteomes" id="UP001442494">
    <property type="component" value="Unassembled WGS sequence"/>
</dbReference>
<evidence type="ECO:0000256" key="1">
    <source>
        <dbReference type="SAM" id="MobiDB-lite"/>
    </source>
</evidence>
<proteinExistence type="predicted"/>
<dbReference type="EMBL" id="JAMPKK010000114">
    <property type="protein sequence ID" value="MEP0868111.1"/>
    <property type="molecule type" value="Genomic_DNA"/>
</dbReference>
<feature type="region of interest" description="Disordered" evidence="1">
    <location>
        <begin position="35"/>
        <end position="72"/>
    </location>
</feature>
<reference evidence="2 3" key="1">
    <citation type="submission" date="2022-04" db="EMBL/GenBank/DDBJ databases">
        <title>Positive selection, recombination, and allopatry shape intraspecific diversity of widespread and dominant cyanobacteria.</title>
        <authorList>
            <person name="Wei J."/>
            <person name="Shu W."/>
            <person name="Hu C."/>
        </authorList>
    </citation>
    <scope>NUCLEOTIDE SEQUENCE [LARGE SCALE GENOMIC DNA]</scope>
    <source>
        <strain evidence="2 3">GB2-A5</strain>
    </source>
</reference>
<evidence type="ECO:0000313" key="3">
    <source>
        <dbReference type="Proteomes" id="UP001442494"/>
    </source>
</evidence>
<organism evidence="2 3">
    <name type="scientific">Funiculus sociatus GB2-A5</name>
    <dbReference type="NCBI Taxonomy" id="2933946"/>
    <lineage>
        <taxon>Bacteria</taxon>
        <taxon>Bacillati</taxon>
        <taxon>Cyanobacteriota</taxon>
        <taxon>Cyanophyceae</taxon>
        <taxon>Coleofasciculales</taxon>
        <taxon>Coleofasciculaceae</taxon>
        <taxon>Funiculus</taxon>
    </lineage>
</organism>
<keyword evidence="3" id="KW-1185">Reference proteome</keyword>
<feature type="compositionally biased region" description="Polar residues" evidence="1">
    <location>
        <begin position="63"/>
        <end position="72"/>
    </location>
</feature>
<evidence type="ECO:0000313" key="2">
    <source>
        <dbReference type="EMBL" id="MEP0868111.1"/>
    </source>
</evidence>
<gene>
    <name evidence="2" type="ORF">NDI37_27115</name>
</gene>
<sequence length="72" mass="7903">MPTDVAMWSQLGEKPAFLQPSTDIYVGQPEYKPLRDRYPQLHSPRKPAPKPVPKFTLSGKGVSPSSVIVGTP</sequence>
<protein>
    <submittedName>
        <fullName evidence="2">Uncharacterized protein</fullName>
    </submittedName>
</protein>
<comment type="caution">
    <text evidence="2">The sequence shown here is derived from an EMBL/GenBank/DDBJ whole genome shotgun (WGS) entry which is preliminary data.</text>
</comment>
<accession>A0ABV0JXG5</accession>
<name>A0ABV0JXG5_9CYAN</name>